<reference evidence="1 2" key="1">
    <citation type="journal article" date="2021" name="Hortic Res">
        <title>High-quality reference genome and annotation aids understanding of berry development for evergreen blueberry (Vaccinium darrowii).</title>
        <authorList>
            <person name="Yu J."/>
            <person name="Hulse-Kemp A.M."/>
            <person name="Babiker E."/>
            <person name="Staton M."/>
        </authorList>
    </citation>
    <scope>NUCLEOTIDE SEQUENCE [LARGE SCALE GENOMIC DNA]</scope>
    <source>
        <strain evidence="2">cv. NJ 8807/NJ 8810</strain>
        <tissue evidence="1">Young leaf</tissue>
    </source>
</reference>
<dbReference type="EMBL" id="CM037156">
    <property type="protein sequence ID" value="KAH7838491.1"/>
    <property type="molecule type" value="Genomic_DNA"/>
</dbReference>
<name>A0ACB7XCM9_9ERIC</name>
<evidence type="ECO:0000313" key="2">
    <source>
        <dbReference type="Proteomes" id="UP000828048"/>
    </source>
</evidence>
<proteinExistence type="predicted"/>
<dbReference type="Proteomes" id="UP000828048">
    <property type="component" value="Chromosome 6"/>
</dbReference>
<protein>
    <submittedName>
        <fullName evidence="1">Uncharacterized protein</fullName>
    </submittedName>
</protein>
<gene>
    <name evidence="1" type="ORF">Vadar_027204</name>
</gene>
<keyword evidence="2" id="KW-1185">Reference proteome</keyword>
<evidence type="ECO:0000313" key="1">
    <source>
        <dbReference type="EMBL" id="KAH7838491.1"/>
    </source>
</evidence>
<comment type="caution">
    <text evidence="1">The sequence shown here is derived from an EMBL/GenBank/DDBJ whole genome shotgun (WGS) entry which is preliminary data.</text>
</comment>
<sequence>MDSFKIIVWNCRGAGNNRFKSNFSDMIRQHRPEIVALLETKVSLQSMGNFFHKMGFTRDISTDPDGRSGGIWILWDPTKVSVFTISINPQVIHAKIQKNGYQDWVLSALYAKPNPRLREILWEGLKEFASSINHPWAAVGDFNDTATAGESRSTGSDTNHGSRRRFTNNINDCNLVDIGSSGPRFTWTNGRQGSANIQKRLDRGLCNEEWRSLFPEGTITTLPRTYSDHNPLLLHLHGNISFIPTNKPFRFEAAWIVDPSFEAIVSNNWNGNNLTDKIVNFSQAANKWNKEVFGNIFRKKRWTLARIHGIQKAQGNVFSHNLFNLEKELISEYNKILAQEELLWFQKSRSQWIVMGERNTRYFHLSTIIRRRKAKISMLKDNNNVWIDDPVMIKDLVQNHFKDLFRYHNDTPGTCLVVNPHKKLSSEDNESLCRPITNAEIWNMAMWD</sequence>
<organism evidence="1 2">
    <name type="scientific">Vaccinium darrowii</name>
    <dbReference type="NCBI Taxonomy" id="229202"/>
    <lineage>
        <taxon>Eukaryota</taxon>
        <taxon>Viridiplantae</taxon>
        <taxon>Streptophyta</taxon>
        <taxon>Embryophyta</taxon>
        <taxon>Tracheophyta</taxon>
        <taxon>Spermatophyta</taxon>
        <taxon>Magnoliopsida</taxon>
        <taxon>eudicotyledons</taxon>
        <taxon>Gunneridae</taxon>
        <taxon>Pentapetalae</taxon>
        <taxon>asterids</taxon>
        <taxon>Ericales</taxon>
        <taxon>Ericaceae</taxon>
        <taxon>Vaccinioideae</taxon>
        <taxon>Vaccinieae</taxon>
        <taxon>Vaccinium</taxon>
    </lineage>
</organism>
<accession>A0ACB7XCM9</accession>